<keyword evidence="2" id="KW-1185">Reference proteome</keyword>
<gene>
    <name evidence="1" type="ORF">NEZAVI_LOCUS7172</name>
</gene>
<protein>
    <recommendedName>
        <fullName evidence="3">Ig-like domain-containing protein</fullName>
    </recommendedName>
</protein>
<dbReference type="Gene3D" id="2.60.40.10">
    <property type="entry name" value="Immunoglobulins"/>
    <property type="match status" value="1"/>
</dbReference>
<evidence type="ECO:0000313" key="1">
    <source>
        <dbReference type="EMBL" id="CAH1397325.1"/>
    </source>
</evidence>
<sequence length="141" mass="15952">MAGHVALMKNDGDPKTVLEESLYVLGIRNKEAVVANRLPVDVARDLNLPLRCSAGRRISKKESLTARGAAEMWYSSFDEYQRLTEPTFDNNTVVNNTVQLGGTAFLHCRVRNLGERTVIYFHFKTTFKMTETPFITLDENP</sequence>
<dbReference type="AlphaFoldDB" id="A0A9P0H8E3"/>
<organism evidence="1 2">
    <name type="scientific">Nezara viridula</name>
    <name type="common">Southern green stink bug</name>
    <name type="synonym">Cimex viridulus</name>
    <dbReference type="NCBI Taxonomy" id="85310"/>
    <lineage>
        <taxon>Eukaryota</taxon>
        <taxon>Metazoa</taxon>
        <taxon>Ecdysozoa</taxon>
        <taxon>Arthropoda</taxon>
        <taxon>Hexapoda</taxon>
        <taxon>Insecta</taxon>
        <taxon>Pterygota</taxon>
        <taxon>Neoptera</taxon>
        <taxon>Paraneoptera</taxon>
        <taxon>Hemiptera</taxon>
        <taxon>Heteroptera</taxon>
        <taxon>Panheteroptera</taxon>
        <taxon>Pentatomomorpha</taxon>
        <taxon>Pentatomoidea</taxon>
        <taxon>Pentatomidae</taxon>
        <taxon>Pentatominae</taxon>
        <taxon>Nezara</taxon>
    </lineage>
</organism>
<dbReference type="InterPro" id="IPR013783">
    <property type="entry name" value="Ig-like_fold"/>
</dbReference>
<evidence type="ECO:0000313" key="2">
    <source>
        <dbReference type="Proteomes" id="UP001152798"/>
    </source>
</evidence>
<dbReference type="EMBL" id="OV725079">
    <property type="protein sequence ID" value="CAH1397325.1"/>
    <property type="molecule type" value="Genomic_DNA"/>
</dbReference>
<dbReference type="OrthoDB" id="10031887at2759"/>
<name>A0A9P0H8E3_NEZVI</name>
<accession>A0A9P0H8E3</accession>
<proteinExistence type="predicted"/>
<reference evidence="1" key="1">
    <citation type="submission" date="2022-01" db="EMBL/GenBank/DDBJ databases">
        <authorList>
            <person name="King R."/>
        </authorList>
    </citation>
    <scope>NUCLEOTIDE SEQUENCE</scope>
</reference>
<evidence type="ECO:0008006" key="3">
    <source>
        <dbReference type="Google" id="ProtNLM"/>
    </source>
</evidence>
<dbReference type="Proteomes" id="UP001152798">
    <property type="component" value="Chromosome 3"/>
</dbReference>